<dbReference type="GO" id="GO:0016787">
    <property type="term" value="F:hydrolase activity"/>
    <property type="evidence" value="ECO:0007669"/>
    <property type="project" value="UniProtKB-KW"/>
</dbReference>
<evidence type="ECO:0000256" key="4">
    <source>
        <dbReference type="ARBA" id="ARBA00023295"/>
    </source>
</evidence>
<dbReference type="PANTHER" id="PTHR43101">
    <property type="entry name" value="BETA-FRUCTOSIDASE"/>
    <property type="match status" value="1"/>
</dbReference>
<dbReference type="InterPro" id="IPR023296">
    <property type="entry name" value="Glyco_hydro_beta-prop_sf"/>
</dbReference>
<keyword evidence="3 6" id="KW-0378">Hydrolase</keyword>
<feature type="domain" description="Glycosyl hydrolase family 32 N-terminal" evidence="5">
    <location>
        <begin position="6"/>
        <end position="295"/>
    </location>
</feature>
<comment type="caution">
    <text evidence="6">The sequence shown here is derived from an EMBL/GenBank/DDBJ whole genome shotgun (WGS) entry which is preliminary data.</text>
</comment>
<comment type="similarity">
    <text evidence="1">Belongs to the glycosyl hydrolase 32 family.</text>
</comment>
<dbReference type="Proteomes" id="UP001610861">
    <property type="component" value="Unassembled WGS sequence"/>
</dbReference>
<dbReference type="InterPro" id="IPR013148">
    <property type="entry name" value="Glyco_hydro_32_N"/>
</dbReference>
<dbReference type="PANTHER" id="PTHR43101:SF1">
    <property type="entry name" value="BETA-FRUCTOSIDASE"/>
    <property type="match status" value="1"/>
</dbReference>
<sequence>MRPALHFTPREGWINDPHGITYRDGRYHVFFQYVPGQTRWGPNCHWGHAVGPDLLSLTELPVAIAPGDGDDGIWTGCLVTDHDRRARIFYTSITTPDFGLGRVRVATPTGPDWLDWNKGDVVVDAPEGLDLIAYRDPFIRKERDGWRMFVGTAMRDGTAAALTYTSDDLDSWHYAGVALQRSTAETDPVWMGALWECPQVFAIGDRAVMVSSVWDDDVLHYAGYALGSYTDGVFHAEAWGRLTYGDSYYAPSLFLDADDRPCLLFWMRGIRDEAAGWAGAHSVPYLLSLDGDRLVARVHPDLEAHRAGVAPKGEVDGEAADIAWSDGLGGELTIASDDETVVLRWDAGALVVRCASSAPDAPAVRVPVEGAVRVVVDGPVLEVSSAAGLLGVPTAPFVTPLRIGATRGALQVHALS</sequence>
<reference evidence="6 7" key="1">
    <citation type="submission" date="2024-09" db="EMBL/GenBank/DDBJ databases">
        <authorList>
            <person name="Pan X."/>
        </authorList>
    </citation>
    <scope>NUCLEOTIDE SEQUENCE [LARGE SCALE GENOMIC DNA]</scope>
    <source>
        <strain evidence="6 7">B2969</strain>
    </source>
</reference>
<dbReference type="EC" id="3.2.1.26" evidence="2"/>
<dbReference type="Pfam" id="PF00251">
    <property type="entry name" value="Glyco_hydro_32N"/>
    <property type="match status" value="1"/>
</dbReference>
<dbReference type="RefSeq" id="WP_397558533.1">
    <property type="nucleotide sequence ID" value="NZ_JBIQWL010000016.1"/>
</dbReference>
<protein>
    <recommendedName>
        <fullName evidence="2">beta-fructofuranosidase</fullName>
        <ecNumber evidence="2">3.2.1.26</ecNumber>
    </recommendedName>
</protein>
<organism evidence="6 7">
    <name type="scientific">Microbacterium alkaliflavum</name>
    <dbReference type="NCBI Taxonomy" id="3248839"/>
    <lineage>
        <taxon>Bacteria</taxon>
        <taxon>Bacillati</taxon>
        <taxon>Actinomycetota</taxon>
        <taxon>Actinomycetes</taxon>
        <taxon>Micrococcales</taxon>
        <taxon>Microbacteriaceae</taxon>
        <taxon>Microbacterium</taxon>
    </lineage>
</organism>
<dbReference type="SMART" id="SM00640">
    <property type="entry name" value="Glyco_32"/>
    <property type="match status" value="1"/>
</dbReference>
<evidence type="ECO:0000256" key="1">
    <source>
        <dbReference type="ARBA" id="ARBA00009902"/>
    </source>
</evidence>
<keyword evidence="4" id="KW-0326">Glycosidase</keyword>
<keyword evidence="7" id="KW-1185">Reference proteome</keyword>
<dbReference type="InterPro" id="IPR051214">
    <property type="entry name" value="GH32_Enzymes"/>
</dbReference>
<evidence type="ECO:0000313" key="6">
    <source>
        <dbReference type="EMBL" id="MFH8253107.1"/>
    </source>
</evidence>
<dbReference type="SUPFAM" id="SSF75005">
    <property type="entry name" value="Arabinanase/levansucrase/invertase"/>
    <property type="match status" value="1"/>
</dbReference>
<evidence type="ECO:0000256" key="2">
    <source>
        <dbReference type="ARBA" id="ARBA00012758"/>
    </source>
</evidence>
<proteinExistence type="inferred from homology"/>
<gene>
    <name evidence="6" type="ORF">ACH3VR_22255</name>
</gene>
<evidence type="ECO:0000259" key="5">
    <source>
        <dbReference type="Pfam" id="PF00251"/>
    </source>
</evidence>
<evidence type="ECO:0000313" key="7">
    <source>
        <dbReference type="Proteomes" id="UP001610861"/>
    </source>
</evidence>
<dbReference type="Gene3D" id="2.115.10.20">
    <property type="entry name" value="Glycosyl hydrolase domain, family 43"/>
    <property type="match status" value="1"/>
</dbReference>
<evidence type="ECO:0000256" key="3">
    <source>
        <dbReference type="ARBA" id="ARBA00022801"/>
    </source>
</evidence>
<dbReference type="EMBL" id="JBIQWL010000016">
    <property type="protein sequence ID" value="MFH8253107.1"/>
    <property type="molecule type" value="Genomic_DNA"/>
</dbReference>
<accession>A0ABW7QDY0</accession>
<dbReference type="InterPro" id="IPR001362">
    <property type="entry name" value="Glyco_hydro_32"/>
</dbReference>
<dbReference type="CDD" id="cd08996">
    <property type="entry name" value="GH32_FFase"/>
    <property type="match status" value="1"/>
</dbReference>
<name>A0ABW7QDY0_9MICO</name>